<keyword evidence="9" id="KW-1015">Disulfide bond</keyword>
<evidence type="ECO:0000256" key="5">
    <source>
        <dbReference type="ARBA" id="ARBA00022729"/>
    </source>
</evidence>
<evidence type="ECO:0000256" key="12">
    <source>
        <dbReference type="SAM" id="SignalP"/>
    </source>
</evidence>
<dbReference type="InterPro" id="IPR054497">
    <property type="entry name" value="LPMO_AA14"/>
</dbReference>
<keyword evidence="4" id="KW-0479">Metal-binding</keyword>
<evidence type="ECO:0000313" key="13">
    <source>
        <dbReference type="EMBL" id="KZV88442.1"/>
    </source>
</evidence>
<organism evidence="13 14">
    <name type="scientific">Exidia glandulosa HHB12029</name>
    <dbReference type="NCBI Taxonomy" id="1314781"/>
    <lineage>
        <taxon>Eukaryota</taxon>
        <taxon>Fungi</taxon>
        <taxon>Dikarya</taxon>
        <taxon>Basidiomycota</taxon>
        <taxon>Agaricomycotina</taxon>
        <taxon>Agaricomycetes</taxon>
        <taxon>Auriculariales</taxon>
        <taxon>Exidiaceae</taxon>
        <taxon>Exidia</taxon>
    </lineage>
</organism>
<keyword evidence="5 12" id="KW-0732">Signal</keyword>
<evidence type="ECO:0000256" key="11">
    <source>
        <dbReference type="ARBA" id="ARBA00046340"/>
    </source>
</evidence>
<sequence length="380" mass="40069">MSTLALSVLVLAAGAHAHQVAWAKGMYCKNGLSKTDSPNESYPINPLFNLTTSGWFLHGQCKNYPPPAGEYLSIPANGKFTVEIASNRAWTTFSYGGTKVTDWPDGRVHPNNWSTNITDPNFPPSSVGCIGSPNLHAHGKIDAAGTVFSIAYKSDIKSVKLSDFTVFSVLPNTPFKRLATYQVPNLPACPSGGCICMWGWVPNGCGQSNMYQLPFKCKVTGAKLTATPLGKPKVPVWCQSNQKACVKGPKQMVIQYQASGNNVVLPPGMQAEGGWPSPGYNSKMGFTAGAQTDIFVTATVKGQAVETASAASAAVTAAAAATDDDDLVASSTASVTTSGTVVGLPTASALTGSARRSFGHETYLFPVLHISLFSWILSHL</sequence>
<evidence type="ECO:0000256" key="6">
    <source>
        <dbReference type="ARBA" id="ARBA00023002"/>
    </source>
</evidence>
<evidence type="ECO:0000256" key="9">
    <source>
        <dbReference type="ARBA" id="ARBA00023157"/>
    </source>
</evidence>
<evidence type="ECO:0000256" key="3">
    <source>
        <dbReference type="ARBA" id="ARBA00022525"/>
    </source>
</evidence>
<evidence type="ECO:0000256" key="1">
    <source>
        <dbReference type="ARBA" id="ARBA00001973"/>
    </source>
</evidence>
<comment type="similarity">
    <text evidence="11">Belongs to the polysaccharide monooxygenase AA14 family.</text>
</comment>
<comment type="subcellular location">
    <subcellularLocation>
        <location evidence="2">Secreted</location>
    </subcellularLocation>
</comment>
<dbReference type="Pfam" id="PF22810">
    <property type="entry name" value="LPMO_AA14"/>
    <property type="match status" value="1"/>
</dbReference>
<dbReference type="EMBL" id="KV426100">
    <property type="protein sequence ID" value="KZV88442.1"/>
    <property type="molecule type" value="Genomic_DNA"/>
</dbReference>
<dbReference type="InParanoid" id="A0A165F635"/>
<keyword evidence="7" id="KW-0186">Copper</keyword>
<evidence type="ECO:0000313" key="14">
    <source>
        <dbReference type="Proteomes" id="UP000077266"/>
    </source>
</evidence>
<keyword evidence="6" id="KW-0560">Oxidoreductase</keyword>
<gene>
    <name evidence="13" type="ORF">EXIGLDRAFT_772722</name>
</gene>
<evidence type="ECO:0000256" key="2">
    <source>
        <dbReference type="ARBA" id="ARBA00004613"/>
    </source>
</evidence>
<comment type="cofactor">
    <cofactor evidence="1">
        <name>Cu(2+)</name>
        <dbReference type="ChEBI" id="CHEBI:29036"/>
    </cofactor>
</comment>
<keyword evidence="10" id="KW-0325">Glycoprotein</keyword>
<dbReference type="AlphaFoldDB" id="A0A165F635"/>
<dbReference type="GO" id="GO:0046872">
    <property type="term" value="F:metal ion binding"/>
    <property type="evidence" value="ECO:0007669"/>
    <property type="project" value="UniProtKB-KW"/>
</dbReference>
<dbReference type="GO" id="GO:0004497">
    <property type="term" value="F:monooxygenase activity"/>
    <property type="evidence" value="ECO:0007669"/>
    <property type="project" value="UniProtKB-KW"/>
</dbReference>
<evidence type="ECO:0000256" key="10">
    <source>
        <dbReference type="ARBA" id="ARBA00023180"/>
    </source>
</evidence>
<evidence type="ECO:0000256" key="7">
    <source>
        <dbReference type="ARBA" id="ARBA00023008"/>
    </source>
</evidence>
<evidence type="ECO:0000256" key="4">
    <source>
        <dbReference type="ARBA" id="ARBA00022723"/>
    </source>
</evidence>
<proteinExistence type="inferred from homology"/>
<feature type="signal peptide" evidence="12">
    <location>
        <begin position="1"/>
        <end position="17"/>
    </location>
</feature>
<accession>A0A165F635</accession>
<keyword evidence="8" id="KW-0503">Monooxygenase</keyword>
<name>A0A165F635_EXIGL</name>
<evidence type="ECO:0000256" key="8">
    <source>
        <dbReference type="ARBA" id="ARBA00023033"/>
    </source>
</evidence>
<keyword evidence="3" id="KW-0964">Secreted</keyword>
<keyword evidence="14" id="KW-1185">Reference proteome</keyword>
<dbReference type="OrthoDB" id="2019572at2759"/>
<reference evidence="13 14" key="1">
    <citation type="journal article" date="2016" name="Mol. Biol. Evol.">
        <title>Comparative Genomics of Early-Diverging Mushroom-Forming Fungi Provides Insights into the Origins of Lignocellulose Decay Capabilities.</title>
        <authorList>
            <person name="Nagy L.G."/>
            <person name="Riley R."/>
            <person name="Tritt A."/>
            <person name="Adam C."/>
            <person name="Daum C."/>
            <person name="Floudas D."/>
            <person name="Sun H."/>
            <person name="Yadav J.S."/>
            <person name="Pangilinan J."/>
            <person name="Larsson K.H."/>
            <person name="Matsuura K."/>
            <person name="Barry K."/>
            <person name="Labutti K."/>
            <person name="Kuo R."/>
            <person name="Ohm R.A."/>
            <person name="Bhattacharya S.S."/>
            <person name="Shirouzu T."/>
            <person name="Yoshinaga Y."/>
            <person name="Martin F.M."/>
            <person name="Grigoriev I.V."/>
            <person name="Hibbett D.S."/>
        </authorList>
    </citation>
    <scope>NUCLEOTIDE SEQUENCE [LARGE SCALE GENOMIC DNA]</scope>
    <source>
        <strain evidence="13 14">HHB12029</strain>
    </source>
</reference>
<protein>
    <submittedName>
        <fullName evidence="13">Uncharacterized protein</fullName>
    </submittedName>
</protein>
<dbReference type="Proteomes" id="UP000077266">
    <property type="component" value="Unassembled WGS sequence"/>
</dbReference>
<feature type="chain" id="PRO_5007857614" evidence="12">
    <location>
        <begin position="18"/>
        <end position="380"/>
    </location>
</feature>
<dbReference type="GO" id="GO:0005576">
    <property type="term" value="C:extracellular region"/>
    <property type="evidence" value="ECO:0007669"/>
    <property type="project" value="UniProtKB-SubCell"/>
</dbReference>
<dbReference type="STRING" id="1314781.A0A165F635"/>